<proteinExistence type="predicted"/>
<evidence type="ECO:0000313" key="2">
    <source>
        <dbReference type="EMBL" id="MDT7828291.1"/>
    </source>
</evidence>
<feature type="chain" id="PRO_5046432816" description="Lamin tail domain-containing protein" evidence="1">
    <location>
        <begin position="25"/>
        <end position="135"/>
    </location>
</feature>
<evidence type="ECO:0000313" key="3">
    <source>
        <dbReference type="Proteomes" id="UP001250656"/>
    </source>
</evidence>
<dbReference type="PROSITE" id="PS51257">
    <property type="entry name" value="PROKAR_LIPOPROTEIN"/>
    <property type="match status" value="1"/>
</dbReference>
<dbReference type="EMBL" id="JAVTTP010000001">
    <property type="protein sequence ID" value="MDT7828291.1"/>
    <property type="molecule type" value="Genomic_DNA"/>
</dbReference>
<organism evidence="2 3">
    <name type="scientific">Pricia mediterranea</name>
    <dbReference type="NCBI Taxonomy" id="3076079"/>
    <lineage>
        <taxon>Bacteria</taxon>
        <taxon>Pseudomonadati</taxon>
        <taxon>Bacteroidota</taxon>
        <taxon>Flavobacteriia</taxon>
        <taxon>Flavobacteriales</taxon>
        <taxon>Flavobacteriaceae</taxon>
        <taxon>Pricia</taxon>
    </lineage>
</organism>
<dbReference type="RefSeq" id="WP_314013531.1">
    <property type="nucleotide sequence ID" value="NZ_JAVTTP010000001.1"/>
</dbReference>
<sequence length="135" mass="15638">MKFRSPILFLIALFLFACSKSSDNDEVVVDPVIEAELVHYIYEIDTVNKTFTWDYEVKFRNVSEVDASGFAVVYHRDVVGDFTFQNTHPDGAQCFTIKAGEECIYSFYESAEYDADLMEPGKNVEFERGEYFFEE</sequence>
<evidence type="ECO:0000256" key="1">
    <source>
        <dbReference type="SAM" id="SignalP"/>
    </source>
</evidence>
<name>A0ABU3L3G2_9FLAO</name>
<reference evidence="2 3" key="1">
    <citation type="submission" date="2023-09" db="EMBL/GenBank/DDBJ databases">
        <title>Novel taxa isolated from Blanes Bay.</title>
        <authorList>
            <person name="Rey-Velasco X."/>
            <person name="Lucena T."/>
        </authorList>
    </citation>
    <scope>NUCLEOTIDE SEQUENCE [LARGE SCALE GENOMIC DNA]</scope>
    <source>
        <strain evidence="2 3">S334</strain>
    </source>
</reference>
<comment type="caution">
    <text evidence="2">The sequence shown here is derived from an EMBL/GenBank/DDBJ whole genome shotgun (WGS) entry which is preliminary data.</text>
</comment>
<feature type="signal peptide" evidence="1">
    <location>
        <begin position="1"/>
        <end position="24"/>
    </location>
</feature>
<gene>
    <name evidence="2" type="ORF">RQM65_06415</name>
</gene>
<keyword evidence="1" id="KW-0732">Signal</keyword>
<dbReference type="Proteomes" id="UP001250656">
    <property type="component" value="Unassembled WGS sequence"/>
</dbReference>
<accession>A0ABU3L3G2</accession>
<protein>
    <recommendedName>
        <fullName evidence="4">Lamin tail domain-containing protein</fullName>
    </recommendedName>
</protein>
<keyword evidence="3" id="KW-1185">Reference proteome</keyword>
<evidence type="ECO:0008006" key="4">
    <source>
        <dbReference type="Google" id="ProtNLM"/>
    </source>
</evidence>